<keyword evidence="2" id="KW-0732">Signal</keyword>
<evidence type="ECO:0000256" key="1">
    <source>
        <dbReference type="SAM" id="MobiDB-lite"/>
    </source>
</evidence>
<organism evidence="3 4">
    <name type="scientific">Candidatus Dormiibacter inghamiae</name>
    <dbReference type="NCBI Taxonomy" id="3127013"/>
    <lineage>
        <taxon>Bacteria</taxon>
        <taxon>Bacillati</taxon>
        <taxon>Candidatus Dormiibacterota</taxon>
        <taxon>Candidatus Dormibacteria</taxon>
        <taxon>Candidatus Dormibacterales</taxon>
        <taxon>Candidatus Dormibacteraceae</taxon>
        <taxon>Candidatus Dormiibacter</taxon>
    </lineage>
</organism>
<name>A0A934NDG5_9BACT</name>
<dbReference type="RefSeq" id="WP_338178649.1">
    <property type="nucleotide sequence ID" value="NZ_JAEKNQ010000033.1"/>
</dbReference>
<dbReference type="EMBL" id="JAEKNQ010000033">
    <property type="protein sequence ID" value="MBJ7603138.1"/>
    <property type="molecule type" value="Genomic_DNA"/>
</dbReference>
<feature type="compositionally biased region" description="Low complexity" evidence="1">
    <location>
        <begin position="219"/>
        <end position="230"/>
    </location>
</feature>
<evidence type="ECO:0000256" key="2">
    <source>
        <dbReference type="SAM" id="SignalP"/>
    </source>
</evidence>
<feature type="region of interest" description="Disordered" evidence="1">
    <location>
        <begin position="118"/>
        <end position="151"/>
    </location>
</feature>
<accession>A0A934NDG5</accession>
<reference evidence="3 4" key="1">
    <citation type="submission" date="2020-10" db="EMBL/GenBank/DDBJ databases">
        <title>Ca. Dormibacterota MAGs.</title>
        <authorList>
            <person name="Montgomery K."/>
        </authorList>
    </citation>
    <scope>NUCLEOTIDE SEQUENCE [LARGE SCALE GENOMIC DNA]</scope>
    <source>
        <strain evidence="3">SC8811_S16_3</strain>
    </source>
</reference>
<protein>
    <submittedName>
        <fullName evidence="3">Uncharacterized protein</fullName>
    </submittedName>
</protein>
<evidence type="ECO:0000313" key="4">
    <source>
        <dbReference type="Proteomes" id="UP000620075"/>
    </source>
</evidence>
<evidence type="ECO:0000313" key="3">
    <source>
        <dbReference type="EMBL" id="MBJ7603138.1"/>
    </source>
</evidence>
<gene>
    <name evidence="3" type="ORF">JF888_08130</name>
</gene>
<dbReference type="AlphaFoldDB" id="A0A934NDG5"/>
<sequence>MTTPRSRRPEILMVAVLLAAASVFAAGGLQIYTGYADLHHGSTPGTPGPNFPTPWIGDANVVTPNITSNWDAGAIRLDNPSGADMTVSITVSVGDRFYDLWGAQTVPAGATLVLTESQKLPTPDSPDGDFDTSDFGPNPPRGQCTPDPNAPIPVAHVTIDGITTDLSDGNRTLTTGGVDAVACPAASDPNDESQPWSYIGDPGSAPASARHPARRQHPAKPGGHPPAGAQHRSKPGR</sequence>
<dbReference type="Proteomes" id="UP000620075">
    <property type="component" value="Unassembled WGS sequence"/>
</dbReference>
<proteinExistence type="predicted"/>
<comment type="caution">
    <text evidence="3">The sequence shown here is derived from an EMBL/GenBank/DDBJ whole genome shotgun (WGS) entry which is preliminary data.</text>
</comment>
<feature type="signal peptide" evidence="2">
    <location>
        <begin position="1"/>
        <end position="25"/>
    </location>
</feature>
<feature type="chain" id="PRO_5037113236" evidence="2">
    <location>
        <begin position="26"/>
        <end position="237"/>
    </location>
</feature>
<feature type="region of interest" description="Disordered" evidence="1">
    <location>
        <begin position="183"/>
        <end position="237"/>
    </location>
</feature>